<evidence type="ECO:0000313" key="2">
    <source>
        <dbReference type="Proteomes" id="UP000054279"/>
    </source>
</evidence>
<name>A0A0C9VSD8_SPHS4</name>
<dbReference type="HOGENOM" id="CLU_1190545_0_0_1"/>
<organism evidence="1 2">
    <name type="scientific">Sphaerobolus stellatus (strain SS14)</name>
    <dbReference type="NCBI Taxonomy" id="990650"/>
    <lineage>
        <taxon>Eukaryota</taxon>
        <taxon>Fungi</taxon>
        <taxon>Dikarya</taxon>
        <taxon>Basidiomycota</taxon>
        <taxon>Agaricomycotina</taxon>
        <taxon>Agaricomycetes</taxon>
        <taxon>Phallomycetidae</taxon>
        <taxon>Geastrales</taxon>
        <taxon>Sphaerobolaceae</taxon>
        <taxon>Sphaerobolus</taxon>
    </lineage>
</organism>
<proteinExistence type="predicted"/>
<dbReference type="OrthoDB" id="2788229at2759"/>
<evidence type="ECO:0008006" key="3">
    <source>
        <dbReference type="Google" id="ProtNLM"/>
    </source>
</evidence>
<reference evidence="1 2" key="1">
    <citation type="submission" date="2014-06" db="EMBL/GenBank/DDBJ databases">
        <title>Evolutionary Origins and Diversification of the Mycorrhizal Mutualists.</title>
        <authorList>
            <consortium name="DOE Joint Genome Institute"/>
            <consortium name="Mycorrhizal Genomics Consortium"/>
            <person name="Kohler A."/>
            <person name="Kuo A."/>
            <person name="Nagy L.G."/>
            <person name="Floudas D."/>
            <person name="Copeland A."/>
            <person name="Barry K.W."/>
            <person name="Cichocki N."/>
            <person name="Veneault-Fourrey C."/>
            <person name="LaButti K."/>
            <person name="Lindquist E.A."/>
            <person name="Lipzen A."/>
            <person name="Lundell T."/>
            <person name="Morin E."/>
            <person name="Murat C."/>
            <person name="Riley R."/>
            <person name="Ohm R."/>
            <person name="Sun H."/>
            <person name="Tunlid A."/>
            <person name="Henrissat B."/>
            <person name="Grigoriev I.V."/>
            <person name="Hibbett D.S."/>
            <person name="Martin F."/>
        </authorList>
    </citation>
    <scope>NUCLEOTIDE SEQUENCE [LARGE SCALE GENOMIC DNA]</scope>
    <source>
        <strain evidence="1 2">SS14</strain>
    </source>
</reference>
<dbReference type="EMBL" id="KN837140">
    <property type="protein sequence ID" value="KIJ40931.1"/>
    <property type="molecule type" value="Genomic_DNA"/>
</dbReference>
<dbReference type="InterPro" id="IPR036047">
    <property type="entry name" value="F-box-like_dom_sf"/>
</dbReference>
<dbReference type="AlphaFoldDB" id="A0A0C9VSD8"/>
<evidence type="ECO:0000313" key="1">
    <source>
        <dbReference type="EMBL" id="KIJ40931.1"/>
    </source>
</evidence>
<dbReference type="Proteomes" id="UP000054279">
    <property type="component" value="Unassembled WGS sequence"/>
</dbReference>
<keyword evidence="2" id="KW-1185">Reference proteome</keyword>
<sequence>MLSGSLAQAFPPELFEAIIDFLHNDIPSLCACGLVCWQWNTFSQSRLFSTVHIEIQKIDWALQVICADGSTIPPHPVTFESLDHAFDILNNASQATDLAFSVVHCARYRLFANLCNQECVPTIQDLSVYLVDQGISATCRYIRSLGSALQTLTLHYSDSHEGQNYTLSQNMDLSQNTSLQSIRFITQLYEEYAENAERLSDARWVLNTLEKIASPLQAVYLDIPVEGRIAGGY</sequence>
<accession>A0A0C9VSD8</accession>
<protein>
    <recommendedName>
        <fullName evidence="3">F-box domain-containing protein</fullName>
    </recommendedName>
</protein>
<gene>
    <name evidence="1" type="ORF">M422DRAFT_780580</name>
</gene>
<dbReference type="Gene3D" id="1.20.1280.50">
    <property type="match status" value="1"/>
</dbReference>
<dbReference type="SUPFAM" id="SSF81383">
    <property type="entry name" value="F-box domain"/>
    <property type="match status" value="1"/>
</dbReference>